<dbReference type="InterPro" id="IPR018047">
    <property type="entry name" value="Ammonium_transpt_CS"/>
</dbReference>
<feature type="domain" description="Ammonium transporter AmtB-like" evidence="10">
    <location>
        <begin position="53"/>
        <end position="475"/>
    </location>
</feature>
<organism evidence="11 13">
    <name type="scientific">Punica granatum</name>
    <name type="common">Pomegranate</name>
    <dbReference type="NCBI Taxonomy" id="22663"/>
    <lineage>
        <taxon>Eukaryota</taxon>
        <taxon>Viridiplantae</taxon>
        <taxon>Streptophyta</taxon>
        <taxon>Embryophyta</taxon>
        <taxon>Tracheophyta</taxon>
        <taxon>Spermatophyta</taxon>
        <taxon>Magnoliopsida</taxon>
        <taxon>eudicotyledons</taxon>
        <taxon>Gunneridae</taxon>
        <taxon>Pentapetalae</taxon>
        <taxon>rosids</taxon>
        <taxon>malvids</taxon>
        <taxon>Myrtales</taxon>
        <taxon>Lythraceae</taxon>
        <taxon>Punica</taxon>
    </lineage>
</organism>
<dbReference type="Pfam" id="PF00909">
    <property type="entry name" value="Ammonium_transp"/>
    <property type="match status" value="1"/>
</dbReference>
<keyword evidence="6 8" id="KW-0472">Membrane</keyword>
<reference evidence="11" key="2">
    <citation type="submission" date="2017-06" db="EMBL/GenBank/DDBJ databases">
        <title>The pomegranate genome and the genomics of punicalagin biosynthesis.</title>
        <authorList>
            <person name="Xu C."/>
        </authorList>
    </citation>
    <scope>NUCLEOTIDE SEQUENCE [LARGE SCALE GENOMIC DNA]</scope>
    <source>
        <tissue evidence="11">Fresh leaf</tissue>
    </source>
</reference>
<dbReference type="AlphaFoldDB" id="A0A218WG47"/>
<comment type="similarity">
    <text evidence="2 8">Belongs to the ammonia transporter channel (TC 1.A.11.2) family.</text>
</comment>
<dbReference type="InterPro" id="IPR029020">
    <property type="entry name" value="Ammonium/urea_transptr"/>
</dbReference>
<evidence type="ECO:0000256" key="4">
    <source>
        <dbReference type="ARBA" id="ARBA00022692"/>
    </source>
</evidence>
<comment type="subcellular location">
    <subcellularLocation>
        <location evidence="8">Cell membrane</location>
        <topology evidence="8">Multi-pass membrane protein</topology>
    </subcellularLocation>
    <subcellularLocation>
        <location evidence="1">Membrane</location>
        <topology evidence="1">Multi-pass membrane protein</topology>
    </subcellularLocation>
</comment>
<reference evidence="12 14" key="3">
    <citation type="submission" date="2017-11" db="EMBL/GenBank/DDBJ databases">
        <title>De-novo sequencing of pomegranate (Punica granatum L.) genome.</title>
        <authorList>
            <person name="Akparov Z."/>
            <person name="Amiraslanov A."/>
            <person name="Hajiyeva S."/>
            <person name="Abbasov M."/>
            <person name="Kaur K."/>
            <person name="Hamwieh A."/>
            <person name="Solovyev V."/>
            <person name="Salamov A."/>
            <person name="Braich B."/>
            <person name="Kosarev P."/>
            <person name="Mahmoud A."/>
            <person name="Hajiyev E."/>
            <person name="Babayeva S."/>
            <person name="Izzatullayeva V."/>
            <person name="Mammadov A."/>
            <person name="Mammadov A."/>
            <person name="Sharifova S."/>
            <person name="Ojaghi J."/>
            <person name="Eynullazada K."/>
            <person name="Bayramov B."/>
            <person name="Abdulazimova A."/>
            <person name="Shahmuradov I."/>
        </authorList>
    </citation>
    <scope>NUCLEOTIDE SEQUENCE [LARGE SCALE GENOMIC DNA]</scope>
    <source>
        <strain evidence="12">AG2017</strain>
        <strain evidence="14">cv. AG2017</strain>
        <tissue evidence="12">Leaf</tissue>
    </source>
</reference>
<dbReference type="STRING" id="22663.A0A218WG47"/>
<feature type="transmembrane region" description="Helical" evidence="8">
    <location>
        <begin position="161"/>
        <end position="183"/>
    </location>
</feature>
<dbReference type="EMBL" id="PGOL01003401">
    <property type="protein sequence ID" value="PKI41380.1"/>
    <property type="molecule type" value="Genomic_DNA"/>
</dbReference>
<dbReference type="InterPro" id="IPR001905">
    <property type="entry name" value="Ammonium_transpt"/>
</dbReference>
<evidence type="ECO:0000313" key="12">
    <source>
        <dbReference type="EMBL" id="PKI41380.1"/>
    </source>
</evidence>
<feature type="transmembrane region" description="Helical" evidence="8">
    <location>
        <begin position="88"/>
        <end position="109"/>
    </location>
</feature>
<keyword evidence="7 8" id="KW-0924">Ammonia transport</keyword>
<dbReference type="SUPFAM" id="SSF111352">
    <property type="entry name" value="Ammonium transporter"/>
    <property type="match status" value="1"/>
</dbReference>
<comment type="caution">
    <text evidence="8">Lacks conserved residue(s) required for the propagation of feature annotation.</text>
</comment>
<proteinExistence type="inferred from homology"/>
<dbReference type="EMBL" id="MTKT01004399">
    <property type="protein sequence ID" value="OWM71656.1"/>
    <property type="molecule type" value="Genomic_DNA"/>
</dbReference>
<dbReference type="Proteomes" id="UP000197138">
    <property type="component" value="Unassembled WGS sequence"/>
</dbReference>
<gene>
    <name evidence="11" type="ORF">CDL15_Pgr005844</name>
    <name evidence="12" type="ORF">CRG98_038266</name>
</gene>
<name>A0A218WG47_PUNGR</name>
<feature type="transmembrane region" description="Helical" evidence="8">
    <location>
        <begin position="423"/>
        <end position="446"/>
    </location>
</feature>
<feature type="transmembrane region" description="Helical" evidence="8">
    <location>
        <begin position="248"/>
        <end position="266"/>
    </location>
</feature>
<evidence type="ECO:0000256" key="5">
    <source>
        <dbReference type="ARBA" id="ARBA00022989"/>
    </source>
</evidence>
<evidence type="ECO:0000256" key="3">
    <source>
        <dbReference type="ARBA" id="ARBA00022448"/>
    </source>
</evidence>
<evidence type="ECO:0000256" key="9">
    <source>
        <dbReference type="SAM" id="MobiDB-lite"/>
    </source>
</evidence>
<feature type="transmembrane region" description="Helical" evidence="8">
    <location>
        <begin position="129"/>
        <end position="149"/>
    </location>
</feature>
<accession>A0A218WG47</accession>
<dbReference type="Proteomes" id="UP000233551">
    <property type="component" value="Unassembled WGS sequence"/>
</dbReference>
<dbReference type="PROSITE" id="PS01219">
    <property type="entry name" value="AMMONIUM_TRANSP"/>
    <property type="match status" value="1"/>
</dbReference>
<evidence type="ECO:0000256" key="8">
    <source>
        <dbReference type="RuleBase" id="RU362002"/>
    </source>
</evidence>
<keyword evidence="14" id="KW-1185">Reference proteome</keyword>
<dbReference type="InterPro" id="IPR024041">
    <property type="entry name" value="NH4_transpt_AmtB-like_dom"/>
</dbReference>
<dbReference type="OrthoDB" id="534912at2759"/>
<evidence type="ECO:0000256" key="7">
    <source>
        <dbReference type="ARBA" id="ARBA00023177"/>
    </source>
</evidence>
<evidence type="ECO:0000313" key="11">
    <source>
        <dbReference type="EMBL" id="OWM71656.1"/>
    </source>
</evidence>
<feature type="transmembrane region" description="Helical" evidence="8">
    <location>
        <begin position="53"/>
        <end position="76"/>
    </location>
</feature>
<evidence type="ECO:0000256" key="2">
    <source>
        <dbReference type="ARBA" id="ARBA00005887"/>
    </source>
</evidence>
<evidence type="ECO:0000256" key="6">
    <source>
        <dbReference type="ARBA" id="ARBA00023136"/>
    </source>
</evidence>
<keyword evidence="3 8" id="KW-0813">Transport</keyword>
<feature type="transmembrane region" description="Helical" evidence="8">
    <location>
        <begin position="378"/>
        <end position="400"/>
    </location>
</feature>
<dbReference type="GO" id="GO:0005886">
    <property type="term" value="C:plasma membrane"/>
    <property type="evidence" value="ECO:0007669"/>
    <property type="project" value="UniProtKB-SubCell"/>
</dbReference>
<evidence type="ECO:0000259" key="10">
    <source>
        <dbReference type="Pfam" id="PF00909"/>
    </source>
</evidence>
<dbReference type="GeneID" id="116195843"/>
<feature type="transmembrane region" description="Helical" evidence="8">
    <location>
        <begin position="203"/>
        <end position="227"/>
    </location>
</feature>
<dbReference type="GO" id="GO:0008519">
    <property type="term" value="F:ammonium channel activity"/>
    <property type="evidence" value="ECO:0007669"/>
    <property type="project" value="InterPro"/>
</dbReference>
<keyword evidence="4 8" id="KW-0812">Transmembrane</keyword>
<keyword evidence="5 8" id="KW-1133">Transmembrane helix</keyword>
<reference evidence="13" key="1">
    <citation type="journal article" date="2017" name="Plant J.">
        <title>The pomegranate (Punica granatum L.) genome and the genomics of punicalagin biosynthesis.</title>
        <authorList>
            <person name="Qin G."/>
            <person name="Xu C."/>
            <person name="Ming R."/>
            <person name="Tang H."/>
            <person name="Guyot R."/>
            <person name="Kramer E.M."/>
            <person name="Hu Y."/>
            <person name="Yi X."/>
            <person name="Qi Y."/>
            <person name="Xu X."/>
            <person name="Gao Z."/>
            <person name="Pan H."/>
            <person name="Jian J."/>
            <person name="Tian Y."/>
            <person name="Yue Z."/>
            <person name="Xu Y."/>
        </authorList>
    </citation>
    <scope>NUCLEOTIDE SEQUENCE [LARGE SCALE GENOMIC DNA]</scope>
    <source>
        <strain evidence="13">cv. Dabenzi</strain>
    </source>
</reference>
<sequence length="514" mass="54882">MATAAPLTCTASDLAPLLGDTTNATAVADYLCSRFSTISDRFVDTSYAVDNTYLLFSAYLVFAMQLGFAMLCAGSVRAKNTMNIMLTNVLDAAAGGLSYYLFGYAFAFGSPSNGFIGKHFFGLRDFPSLLADYSFFLYQWAFAIAAAGITSGSIAERTQFVAYLIYSSFLTGFVYPIVSHWFWSADGWASPARTSGPLLFGSGAIDFAGSGVVHMVGGIAGLWGALIEGPRIGRFDRAGRSVVLRGHSASLVVLGSFLLWFGWYGFNPGSFLTILKAYNTSGDYYGQWSAIGRTAVTTTLAGCTAALTTLFSKRLLVGHWTVTDVCNGLLGGFAAITSGCSVVEPWAAIVCGFVAAWVLIGFNKLAEKAKYDDPLEAAQLHGGCGAWGLLFTGLFARGVYVDEVYGAQGRPHGLFMGGGGELLAAQIIQILVVTGWVTATMGPLFYGLHKMKLLRISGEDEMQGMDLTRHGGFAYAYNDEDDQSVRPGGFMMRKVEPTSPSPDQGQLTESPSIV</sequence>
<feature type="region of interest" description="Disordered" evidence="9">
    <location>
        <begin position="487"/>
        <end position="514"/>
    </location>
</feature>
<feature type="compositionally biased region" description="Polar residues" evidence="9">
    <location>
        <begin position="501"/>
        <end position="514"/>
    </location>
</feature>
<feature type="transmembrane region" description="Helical" evidence="8">
    <location>
        <begin position="346"/>
        <end position="366"/>
    </location>
</feature>
<evidence type="ECO:0000313" key="13">
    <source>
        <dbReference type="Proteomes" id="UP000197138"/>
    </source>
</evidence>
<dbReference type="PANTHER" id="PTHR11730:SF6">
    <property type="entry name" value="AMMONIUM TRANSPORTER"/>
    <property type="match status" value="1"/>
</dbReference>
<dbReference type="FunFam" id="1.10.3430.10:FF:000006">
    <property type="entry name" value="Ammonium transporter"/>
    <property type="match status" value="1"/>
</dbReference>
<comment type="caution">
    <text evidence="11">The sequence shown here is derived from an EMBL/GenBank/DDBJ whole genome shotgun (WGS) entry which is preliminary data.</text>
</comment>
<dbReference type="NCBIfam" id="TIGR00836">
    <property type="entry name" value="amt"/>
    <property type="match status" value="1"/>
</dbReference>
<dbReference type="GO" id="GO:0097272">
    <property type="term" value="P:ammonium homeostasis"/>
    <property type="evidence" value="ECO:0007669"/>
    <property type="project" value="TreeGrafter"/>
</dbReference>
<evidence type="ECO:0000313" key="14">
    <source>
        <dbReference type="Proteomes" id="UP000233551"/>
    </source>
</evidence>
<protein>
    <recommendedName>
        <fullName evidence="8">Ammonium transporter</fullName>
    </recommendedName>
</protein>
<dbReference type="Gene3D" id="1.10.3430.10">
    <property type="entry name" value="Ammonium transporter AmtB like domains"/>
    <property type="match status" value="1"/>
</dbReference>
<dbReference type="PANTHER" id="PTHR11730">
    <property type="entry name" value="AMMONIUM TRANSPORTER"/>
    <property type="match status" value="1"/>
</dbReference>
<evidence type="ECO:0000256" key="1">
    <source>
        <dbReference type="ARBA" id="ARBA00004141"/>
    </source>
</evidence>